<sequence>MEFIIVLLVIGIIYFLFIKKGSGGKSFHKNRKEIHKTVEQEGGMYELYKDFVDYFKEQDFQIREINDDSLYLHYGTSVGKVGIQIIQTAPRKAEILMGCEMRSGKSHEATIKVNTHENQNAMVDRLIEKFSDGQLSDFKNVGIKFNKSASSRNSKQNPKSSMSVDNADNSEDLIEIKEYYENLLQEKDLPDSLKTIVNDFFIPDRVNPEIYDANNEKIINGTMFKEVSNDEKLVSPKLKEYSDANGTIPRGIPSWFVAAYPDVTVWFARDGGIKEIEKKFDNMNKSELIEDDLIKKEILRKVITLYKEKVNNKLETARPPHFHY</sequence>
<evidence type="ECO:0000313" key="3">
    <source>
        <dbReference type="Proteomes" id="UP000479132"/>
    </source>
</evidence>
<evidence type="ECO:0000256" key="1">
    <source>
        <dbReference type="SAM" id="MobiDB-lite"/>
    </source>
</evidence>
<evidence type="ECO:0000313" key="2">
    <source>
        <dbReference type="EMBL" id="NGP90225.1"/>
    </source>
</evidence>
<name>A0A6M1T9R1_9BACT</name>
<dbReference type="Proteomes" id="UP000479132">
    <property type="component" value="Unassembled WGS sequence"/>
</dbReference>
<protein>
    <submittedName>
        <fullName evidence="2">Uncharacterized protein</fullName>
    </submittedName>
</protein>
<reference evidence="2 3" key="1">
    <citation type="submission" date="2020-02" db="EMBL/GenBank/DDBJ databases">
        <title>Aliifodinibius halophilus 2W32, complete genome.</title>
        <authorList>
            <person name="Li Y."/>
            <person name="Wu S."/>
        </authorList>
    </citation>
    <scope>NUCLEOTIDE SEQUENCE [LARGE SCALE GENOMIC DNA]</scope>
    <source>
        <strain evidence="2 3">2W32</strain>
    </source>
</reference>
<comment type="caution">
    <text evidence="2">The sequence shown here is derived from an EMBL/GenBank/DDBJ whole genome shotgun (WGS) entry which is preliminary data.</text>
</comment>
<proteinExistence type="predicted"/>
<dbReference type="AlphaFoldDB" id="A0A6M1T9R1"/>
<gene>
    <name evidence="2" type="ORF">G3569_17835</name>
</gene>
<feature type="region of interest" description="Disordered" evidence="1">
    <location>
        <begin position="147"/>
        <end position="167"/>
    </location>
</feature>
<accession>A0A6M1T9R1</accession>
<dbReference type="RefSeq" id="WP_165271449.1">
    <property type="nucleotide sequence ID" value="NZ_JAALLS010000043.1"/>
</dbReference>
<keyword evidence="3" id="KW-1185">Reference proteome</keyword>
<dbReference type="EMBL" id="JAALLS010000043">
    <property type="protein sequence ID" value="NGP90225.1"/>
    <property type="molecule type" value="Genomic_DNA"/>
</dbReference>
<organism evidence="2 3">
    <name type="scientific">Fodinibius halophilus</name>
    <dbReference type="NCBI Taxonomy" id="1736908"/>
    <lineage>
        <taxon>Bacteria</taxon>
        <taxon>Pseudomonadati</taxon>
        <taxon>Balneolota</taxon>
        <taxon>Balneolia</taxon>
        <taxon>Balneolales</taxon>
        <taxon>Balneolaceae</taxon>
        <taxon>Fodinibius</taxon>
    </lineage>
</organism>